<accession>A0ABP8JTH6</accession>
<keyword evidence="4" id="KW-1185">Reference proteome</keyword>
<evidence type="ECO:0000256" key="1">
    <source>
        <dbReference type="SAM" id="MobiDB-lite"/>
    </source>
</evidence>
<name>A0ABP8JTH6_9MICO</name>
<comment type="caution">
    <text evidence="3">The sequence shown here is derived from an EMBL/GenBank/DDBJ whole genome shotgun (WGS) entry which is preliminary data.</text>
</comment>
<feature type="region of interest" description="Disordered" evidence="1">
    <location>
        <begin position="1"/>
        <end position="69"/>
    </location>
</feature>
<feature type="transmembrane region" description="Helical" evidence="2">
    <location>
        <begin position="93"/>
        <end position="119"/>
    </location>
</feature>
<evidence type="ECO:0008006" key="5">
    <source>
        <dbReference type="Google" id="ProtNLM"/>
    </source>
</evidence>
<sequence length="181" mass="19153">MTYPPPPPHDQPPTGSGPGYYPPAPSDPAFHTGPVPTGSASLGSGQNGAAPYGDPGGAPHADTAAHTSDGTSDPGFLRALFDLKFEHFITIRFASVIYVIAMVIAVLTWVSAIIASIMMGFAMGYDIWSGGSSFNPAPVLITIFLGWIPMVVQILLSRIIIEFFAATIRTAQNTTKLAHRR</sequence>
<dbReference type="RefSeq" id="WP_345032755.1">
    <property type="nucleotide sequence ID" value="NZ_BAABGL010000036.1"/>
</dbReference>
<keyword evidence="2" id="KW-0812">Transmembrane</keyword>
<evidence type="ECO:0000313" key="4">
    <source>
        <dbReference type="Proteomes" id="UP001500642"/>
    </source>
</evidence>
<dbReference type="InterPro" id="IPR025557">
    <property type="entry name" value="DUF4282"/>
</dbReference>
<feature type="transmembrane region" description="Helical" evidence="2">
    <location>
        <begin position="139"/>
        <end position="161"/>
    </location>
</feature>
<dbReference type="Proteomes" id="UP001500642">
    <property type="component" value="Unassembled WGS sequence"/>
</dbReference>
<keyword evidence="2" id="KW-0472">Membrane</keyword>
<dbReference type="Pfam" id="PF14110">
    <property type="entry name" value="DUF4282"/>
    <property type="match status" value="1"/>
</dbReference>
<organism evidence="3 4">
    <name type="scientific">Brevibacterium pityocampae</name>
    <dbReference type="NCBI Taxonomy" id="506594"/>
    <lineage>
        <taxon>Bacteria</taxon>
        <taxon>Bacillati</taxon>
        <taxon>Actinomycetota</taxon>
        <taxon>Actinomycetes</taxon>
        <taxon>Micrococcales</taxon>
        <taxon>Brevibacteriaceae</taxon>
        <taxon>Brevibacterium</taxon>
    </lineage>
</organism>
<evidence type="ECO:0000313" key="3">
    <source>
        <dbReference type="EMBL" id="GAA4395932.1"/>
    </source>
</evidence>
<feature type="compositionally biased region" description="Pro residues" evidence="1">
    <location>
        <begin position="1"/>
        <end position="11"/>
    </location>
</feature>
<feature type="compositionally biased region" description="Low complexity" evidence="1">
    <location>
        <begin position="48"/>
        <end position="61"/>
    </location>
</feature>
<gene>
    <name evidence="3" type="ORF">GCM10023167_26750</name>
</gene>
<proteinExistence type="predicted"/>
<evidence type="ECO:0000256" key="2">
    <source>
        <dbReference type="SAM" id="Phobius"/>
    </source>
</evidence>
<protein>
    <recommendedName>
        <fullName evidence="5">DUF4282 domain-containing protein</fullName>
    </recommendedName>
</protein>
<keyword evidence="2" id="KW-1133">Transmembrane helix</keyword>
<dbReference type="EMBL" id="BAABGL010000036">
    <property type="protein sequence ID" value="GAA4395932.1"/>
    <property type="molecule type" value="Genomic_DNA"/>
</dbReference>
<reference evidence="4" key="1">
    <citation type="journal article" date="2019" name="Int. J. Syst. Evol. Microbiol.">
        <title>The Global Catalogue of Microorganisms (GCM) 10K type strain sequencing project: providing services to taxonomists for standard genome sequencing and annotation.</title>
        <authorList>
            <consortium name="The Broad Institute Genomics Platform"/>
            <consortium name="The Broad Institute Genome Sequencing Center for Infectious Disease"/>
            <person name="Wu L."/>
            <person name="Ma J."/>
        </authorList>
    </citation>
    <scope>NUCLEOTIDE SEQUENCE [LARGE SCALE GENOMIC DNA]</scope>
    <source>
        <strain evidence="4">JCM 17808</strain>
    </source>
</reference>